<dbReference type="GO" id="GO:0046872">
    <property type="term" value="F:metal ion binding"/>
    <property type="evidence" value="ECO:0007669"/>
    <property type="project" value="UniProtKB-KW"/>
</dbReference>
<protein>
    <recommendedName>
        <fullName evidence="5">L-lysine 2,3-aminomutase</fullName>
    </recommendedName>
    <alternativeName>
        <fullName evidence="13">EF-P post-translational modification enzyme B</fullName>
    </alternativeName>
</protein>
<dbReference type="CDD" id="cd01335">
    <property type="entry name" value="Radical_SAM"/>
    <property type="match status" value="1"/>
</dbReference>
<evidence type="ECO:0000256" key="8">
    <source>
        <dbReference type="ARBA" id="ARBA00022723"/>
    </source>
</evidence>
<feature type="binding site" evidence="14">
    <location>
        <position position="91"/>
    </location>
    <ligand>
        <name>[4Fe-4S] cluster</name>
        <dbReference type="ChEBI" id="CHEBI:49883"/>
        <note>4Fe-4S-S-AdoMet</note>
    </ligand>
</feature>
<keyword evidence="8 14" id="KW-0479">Metal-binding</keyword>
<dbReference type="SFLD" id="SFLDS00029">
    <property type="entry name" value="Radical_SAM"/>
    <property type="match status" value="1"/>
</dbReference>
<evidence type="ECO:0000256" key="13">
    <source>
        <dbReference type="ARBA" id="ARBA00030756"/>
    </source>
</evidence>
<comment type="catalytic activity">
    <reaction evidence="1">
        <text>L-lysine = D-beta-lysine</text>
        <dbReference type="Rhea" id="RHEA:44148"/>
        <dbReference type="ChEBI" id="CHEBI:32551"/>
        <dbReference type="ChEBI" id="CHEBI:84138"/>
    </reaction>
</comment>
<accession>A0A9X2FIW9</accession>
<gene>
    <name evidence="17" type="primary">epmB</name>
    <name evidence="17" type="ORF">NG895_21440</name>
</gene>
<evidence type="ECO:0000256" key="7">
    <source>
        <dbReference type="ARBA" id="ARBA00022691"/>
    </source>
</evidence>
<dbReference type="InterPro" id="IPR058240">
    <property type="entry name" value="rSAM_sf"/>
</dbReference>
<evidence type="ECO:0000256" key="15">
    <source>
        <dbReference type="PIRSR" id="PIRSR603739-50"/>
    </source>
</evidence>
<feature type="binding site" evidence="14">
    <location>
        <position position="88"/>
    </location>
    <ligand>
        <name>[4Fe-4S] cluster</name>
        <dbReference type="ChEBI" id="CHEBI:49883"/>
        <note>4Fe-4S-S-AdoMet</note>
    </ligand>
</feature>
<dbReference type="InterPro" id="IPR013785">
    <property type="entry name" value="Aldolase_TIM"/>
</dbReference>
<comment type="cofactor">
    <cofactor evidence="2 15">
        <name>pyridoxal 5'-phosphate</name>
        <dbReference type="ChEBI" id="CHEBI:597326"/>
    </cofactor>
</comment>
<dbReference type="GO" id="GO:0016853">
    <property type="term" value="F:isomerase activity"/>
    <property type="evidence" value="ECO:0007669"/>
    <property type="project" value="UniProtKB-KW"/>
</dbReference>
<keyword evidence="18" id="KW-1185">Reference proteome</keyword>
<comment type="similarity">
    <text evidence="4">Belongs to the radical SAM superfamily. KamA family.</text>
</comment>
<sequence length="300" mass="33036">MGLPREVAAAARDFPMLVPRSYAGRMRHGDAADPLLRQVLPVDAEHLPLPGFTTDPVGDRQAESGRGLLHKYHGRVLLVLTGACAVNCRYCFRRHYPYNTASAGPKEWKAALEAIAADDSVEEVILSGGDPLMLADALLAELAEAIEQISHVRRLRIHTRLPIVMPERVTDQWTQWLAAGRLTKVVVVHANHANELDRQVGSSLARLRATGATLLNQAVLLRGVNDSTAAQRELCERLVEQGVTPYYLHQLDRVAGAGHFEVPVPEGLEIIRQLRATLPGYMVPRYVQEIAGEPNKRVLA</sequence>
<keyword evidence="10" id="KW-0408">Iron</keyword>
<keyword evidence="6 14" id="KW-0004">4Fe-4S</keyword>
<evidence type="ECO:0000313" key="18">
    <source>
        <dbReference type="Proteomes" id="UP001155241"/>
    </source>
</evidence>
<evidence type="ECO:0000256" key="3">
    <source>
        <dbReference type="ARBA" id="ARBA00001966"/>
    </source>
</evidence>
<dbReference type="InterPro" id="IPR007197">
    <property type="entry name" value="rSAM"/>
</dbReference>
<evidence type="ECO:0000259" key="16">
    <source>
        <dbReference type="PROSITE" id="PS51918"/>
    </source>
</evidence>
<dbReference type="GO" id="GO:0051539">
    <property type="term" value="F:4 iron, 4 sulfur cluster binding"/>
    <property type="evidence" value="ECO:0007669"/>
    <property type="project" value="UniProtKB-KW"/>
</dbReference>
<comment type="cofactor">
    <cofactor evidence="3">
        <name>[4Fe-4S] cluster</name>
        <dbReference type="ChEBI" id="CHEBI:49883"/>
    </cofactor>
</comment>
<keyword evidence="7" id="KW-0949">S-adenosyl-L-methionine</keyword>
<evidence type="ECO:0000256" key="11">
    <source>
        <dbReference type="ARBA" id="ARBA00023014"/>
    </source>
</evidence>
<dbReference type="NCBIfam" id="TIGR03821">
    <property type="entry name" value="EFP_modif_epmB"/>
    <property type="match status" value="1"/>
</dbReference>
<dbReference type="PIRSF" id="PIRSF004911">
    <property type="entry name" value="DUF160"/>
    <property type="match status" value="1"/>
</dbReference>
<dbReference type="SFLD" id="SFLDF00314">
    <property type="entry name" value="L-lysine_2_3-aminomutase_(yjeK"/>
    <property type="match status" value="1"/>
</dbReference>
<dbReference type="PANTHER" id="PTHR30538:SF1">
    <property type="entry name" value="L-LYSINE 2,3-AMINOMUTASE"/>
    <property type="match status" value="1"/>
</dbReference>
<dbReference type="PANTHER" id="PTHR30538">
    <property type="entry name" value="LYSINE 2,3-AMINOMUTASE-RELATED"/>
    <property type="match status" value="1"/>
</dbReference>
<keyword evidence="11 14" id="KW-0411">Iron-sulfur</keyword>
<evidence type="ECO:0000256" key="12">
    <source>
        <dbReference type="ARBA" id="ARBA00023235"/>
    </source>
</evidence>
<dbReference type="InterPro" id="IPR003739">
    <property type="entry name" value="Lys_aminomutase/Glu_NH3_mut"/>
</dbReference>
<dbReference type="InterPro" id="IPR022462">
    <property type="entry name" value="EpmB"/>
</dbReference>
<evidence type="ECO:0000256" key="9">
    <source>
        <dbReference type="ARBA" id="ARBA00022898"/>
    </source>
</evidence>
<evidence type="ECO:0000256" key="14">
    <source>
        <dbReference type="PIRSR" id="PIRSR004911-1"/>
    </source>
</evidence>
<feature type="domain" description="Radical SAM core" evidence="16">
    <location>
        <begin position="70"/>
        <end position="294"/>
    </location>
</feature>
<dbReference type="Pfam" id="PF04055">
    <property type="entry name" value="Radical_SAM"/>
    <property type="match status" value="1"/>
</dbReference>
<evidence type="ECO:0000256" key="2">
    <source>
        <dbReference type="ARBA" id="ARBA00001933"/>
    </source>
</evidence>
<organism evidence="17 18">
    <name type="scientific">Aeoliella straminimaris</name>
    <dbReference type="NCBI Taxonomy" id="2954799"/>
    <lineage>
        <taxon>Bacteria</taxon>
        <taxon>Pseudomonadati</taxon>
        <taxon>Planctomycetota</taxon>
        <taxon>Planctomycetia</taxon>
        <taxon>Pirellulales</taxon>
        <taxon>Lacipirellulaceae</taxon>
        <taxon>Aeoliella</taxon>
    </lineage>
</organism>
<evidence type="ECO:0000256" key="4">
    <source>
        <dbReference type="ARBA" id="ARBA00008703"/>
    </source>
</evidence>
<name>A0A9X2FIW9_9BACT</name>
<dbReference type="SFLD" id="SFLDG01070">
    <property type="entry name" value="PLP-dependent"/>
    <property type="match status" value="1"/>
</dbReference>
<feature type="modified residue" description="N6-(pyridoxal phosphate)lysine" evidence="15">
    <location>
        <position position="296"/>
    </location>
</feature>
<comment type="caution">
    <text evidence="17">The sequence shown here is derived from an EMBL/GenBank/DDBJ whole genome shotgun (WGS) entry which is preliminary data.</text>
</comment>
<evidence type="ECO:0000256" key="1">
    <source>
        <dbReference type="ARBA" id="ARBA00001352"/>
    </source>
</evidence>
<keyword evidence="9 15" id="KW-0663">Pyridoxal phosphate</keyword>
<dbReference type="Proteomes" id="UP001155241">
    <property type="component" value="Unassembled WGS sequence"/>
</dbReference>
<evidence type="ECO:0000256" key="6">
    <source>
        <dbReference type="ARBA" id="ARBA00022485"/>
    </source>
</evidence>
<keyword evidence="12" id="KW-0413">Isomerase</keyword>
<evidence type="ECO:0000313" key="17">
    <source>
        <dbReference type="EMBL" id="MCO6046471.1"/>
    </source>
</evidence>
<dbReference type="PROSITE" id="PS51918">
    <property type="entry name" value="RADICAL_SAM"/>
    <property type="match status" value="1"/>
</dbReference>
<feature type="binding site" evidence="14">
    <location>
        <position position="84"/>
    </location>
    <ligand>
        <name>[4Fe-4S] cluster</name>
        <dbReference type="ChEBI" id="CHEBI:49883"/>
        <note>4Fe-4S-S-AdoMet</note>
    </ligand>
</feature>
<reference evidence="17" key="1">
    <citation type="submission" date="2022-06" db="EMBL/GenBank/DDBJ databases">
        <title>Aeoliella straminimaris, a novel planctomycete from sediments.</title>
        <authorList>
            <person name="Vitorino I.R."/>
            <person name="Lage O.M."/>
        </authorList>
    </citation>
    <scope>NUCLEOTIDE SEQUENCE</scope>
    <source>
        <strain evidence="17">ICT_H6.2</strain>
    </source>
</reference>
<dbReference type="NCBIfam" id="TIGR00238">
    <property type="entry name" value="KamA family radical SAM protein"/>
    <property type="match status" value="1"/>
</dbReference>
<evidence type="ECO:0000256" key="10">
    <source>
        <dbReference type="ARBA" id="ARBA00023004"/>
    </source>
</evidence>
<dbReference type="EMBL" id="JAMXLR010000073">
    <property type="protein sequence ID" value="MCO6046471.1"/>
    <property type="molecule type" value="Genomic_DNA"/>
</dbReference>
<dbReference type="Gene3D" id="3.20.20.70">
    <property type="entry name" value="Aldolase class I"/>
    <property type="match status" value="1"/>
</dbReference>
<evidence type="ECO:0000256" key="5">
    <source>
        <dbReference type="ARBA" id="ARBA00022363"/>
    </source>
</evidence>
<proteinExistence type="inferred from homology"/>
<dbReference type="SUPFAM" id="SSF102114">
    <property type="entry name" value="Radical SAM enzymes"/>
    <property type="match status" value="1"/>
</dbReference>
<dbReference type="AlphaFoldDB" id="A0A9X2FIW9"/>